<keyword evidence="3 9" id="KW-0963">Cytoplasm</keyword>
<comment type="similarity">
    <text evidence="2 9">Belongs to the beta sliding clamp family.</text>
</comment>
<dbReference type="GO" id="GO:0005737">
    <property type="term" value="C:cytoplasm"/>
    <property type="evidence" value="ECO:0007669"/>
    <property type="project" value="UniProtKB-SubCell"/>
</dbReference>
<dbReference type="Pfam" id="PF02768">
    <property type="entry name" value="DNA_pol3_beta_3"/>
    <property type="match status" value="1"/>
</dbReference>
<dbReference type="GO" id="GO:0006271">
    <property type="term" value="P:DNA strand elongation involved in DNA replication"/>
    <property type="evidence" value="ECO:0007669"/>
    <property type="project" value="TreeGrafter"/>
</dbReference>
<feature type="domain" description="DNA polymerase III beta sliding clamp central" evidence="11">
    <location>
        <begin position="136"/>
        <end position="250"/>
    </location>
</feature>
<evidence type="ECO:0000256" key="7">
    <source>
        <dbReference type="ARBA" id="ARBA00022932"/>
    </source>
</evidence>
<evidence type="ECO:0000259" key="11">
    <source>
        <dbReference type="Pfam" id="PF02767"/>
    </source>
</evidence>
<evidence type="ECO:0000259" key="12">
    <source>
        <dbReference type="Pfam" id="PF02768"/>
    </source>
</evidence>
<dbReference type="InterPro" id="IPR001001">
    <property type="entry name" value="DNA_polIII_beta"/>
</dbReference>
<accession>A0A4R8MAX9</accession>
<dbReference type="GO" id="GO:0003677">
    <property type="term" value="F:DNA binding"/>
    <property type="evidence" value="ECO:0007669"/>
    <property type="project" value="UniProtKB-UniRule"/>
</dbReference>
<dbReference type="PIRSF" id="PIRSF000804">
    <property type="entry name" value="DNA_pol_III_b"/>
    <property type="match status" value="1"/>
</dbReference>
<dbReference type="InterPro" id="IPR022635">
    <property type="entry name" value="DNA_polIII_beta_C"/>
</dbReference>
<evidence type="ECO:0000256" key="6">
    <source>
        <dbReference type="ARBA" id="ARBA00022705"/>
    </source>
</evidence>
<dbReference type="InterPro" id="IPR022637">
    <property type="entry name" value="DNA_polIII_beta_cen"/>
</dbReference>
<keyword evidence="7 9" id="KW-0239">DNA-directed DNA polymerase</keyword>
<dbReference type="GO" id="GO:0008408">
    <property type="term" value="F:3'-5' exonuclease activity"/>
    <property type="evidence" value="ECO:0007669"/>
    <property type="project" value="InterPro"/>
</dbReference>
<dbReference type="PANTHER" id="PTHR30478">
    <property type="entry name" value="DNA POLYMERASE III SUBUNIT BETA"/>
    <property type="match status" value="1"/>
</dbReference>
<dbReference type="SMART" id="SM00480">
    <property type="entry name" value="POL3Bc"/>
    <property type="match status" value="1"/>
</dbReference>
<feature type="domain" description="DNA polymerase III beta sliding clamp N-terminal" evidence="10">
    <location>
        <begin position="1"/>
        <end position="123"/>
    </location>
</feature>
<organism evidence="13 14">
    <name type="scientific">Aminivibrio pyruvatiphilus</name>
    <dbReference type="NCBI Taxonomy" id="1005740"/>
    <lineage>
        <taxon>Bacteria</taxon>
        <taxon>Thermotogati</taxon>
        <taxon>Synergistota</taxon>
        <taxon>Synergistia</taxon>
        <taxon>Synergistales</taxon>
        <taxon>Aminobacteriaceae</taxon>
        <taxon>Aminivibrio</taxon>
    </lineage>
</organism>
<dbReference type="Pfam" id="PF02767">
    <property type="entry name" value="DNA_pol3_beta_2"/>
    <property type="match status" value="1"/>
</dbReference>
<comment type="subcellular location">
    <subcellularLocation>
        <location evidence="1 9">Cytoplasm</location>
    </subcellularLocation>
</comment>
<keyword evidence="6 9" id="KW-0235">DNA replication</keyword>
<keyword evidence="5 9" id="KW-0548">Nucleotidyltransferase</keyword>
<keyword evidence="14" id="KW-1185">Reference proteome</keyword>
<evidence type="ECO:0000256" key="8">
    <source>
        <dbReference type="ARBA" id="ARBA00023125"/>
    </source>
</evidence>
<dbReference type="NCBIfam" id="TIGR00663">
    <property type="entry name" value="dnan"/>
    <property type="match status" value="1"/>
</dbReference>
<dbReference type="AlphaFoldDB" id="A0A4R8MAX9"/>
<dbReference type="Gene3D" id="3.70.10.10">
    <property type="match status" value="1"/>
</dbReference>
<dbReference type="GO" id="GO:0009360">
    <property type="term" value="C:DNA polymerase III complex"/>
    <property type="evidence" value="ECO:0007669"/>
    <property type="project" value="InterPro"/>
</dbReference>
<dbReference type="Proteomes" id="UP000295066">
    <property type="component" value="Unassembled WGS sequence"/>
</dbReference>
<evidence type="ECO:0000256" key="4">
    <source>
        <dbReference type="ARBA" id="ARBA00022679"/>
    </source>
</evidence>
<proteinExistence type="inferred from homology"/>
<comment type="caution">
    <text evidence="13">The sequence shown here is derived from an EMBL/GenBank/DDBJ whole genome shotgun (WGS) entry which is preliminary data.</text>
</comment>
<dbReference type="PANTHER" id="PTHR30478:SF0">
    <property type="entry name" value="BETA SLIDING CLAMP"/>
    <property type="match status" value="1"/>
</dbReference>
<dbReference type="InterPro" id="IPR022634">
    <property type="entry name" value="DNA_polIII_beta_N"/>
</dbReference>
<comment type="function">
    <text evidence="9">Confers DNA tethering and processivity to DNA polymerases and other proteins. Acts as a clamp, forming a ring around DNA (a reaction catalyzed by the clamp-loading complex) which diffuses in an ATP-independent manner freely and bidirectionally along dsDNA. Initially characterized for its ability to contact the catalytic subunit of DNA polymerase III (Pol III), a complex, multichain enzyme responsible for most of the replicative synthesis in bacteria; Pol III exhibits 3'-5' exonuclease proofreading activity. The beta chain is required for initiation of replication as well as for processivity of DNA replication.</text>
</comment>
<evidence type="ECO:0000313" key="14">
    <source>
        <dbReference type="Proteomes" id="UP000295066"/>
    </source>
</evidence>
<dbReference type="Gene3D" id="3.10.150.10">
    <property type="entry name" value="DNA Polymerase III, subunit A, domain 2"/>
    <property type="match status" value="1"/>
</dbReference>
<dbReference type="OrthoDB" id="8421503at2"/>
<dbReference type="CDD" id="cd00140">
    <property type="entry name" value="beta_clamp"/>
    <property type="match status" value="1"/>
</dbReference>
<evidence type="ECO:0000256" key="9">
    <source>
        <dbReference type="PIRNR" id="PIRNR000804"/>
    </source>
</evidence>
<reference evidence="13 14" key="1">
    <citation type="submission" date="2019-03" db="EMBL/GenBank/DDBJ databases">
        <title>Genomic Encyclopedia of Type Strains, Phase IV (KMG-IV): sequencing the most valuable type-strain genomes for metagenomic binning, comparative biology and taxonomic classification.</title>
        <authorList>
            <person name="Goeker M."/>
        </authorList>
    </citation>
    <scope>NUCLEOTIDE SEQUENCE [LARGE SCALE GENOMIC DNA]</scope>
    <source>
        <strain evidence="13 14">DSM 25964</strain>
    </source>
</reference>
<dbReference type="InterPro" id="IPR046938">
    <property type="entry name" value="DNA_clamp_sf"/>
</dbReference>
<evidence type="ECO:0000256" key="2">
    <source>
        <dbReference type="ARBA" id="ARBA00010752"/>
    </source>
</evidence>
<sequence length="394" mass="43559">MRLQINKGEFMKNWQIAERSTSSKSTISSLTGILLKASGEDDENTVRLEATDLKTSVKCISRGILVEEEGEAVLPVKVVGELFKKAPTSVFTVSVTDGKGLIIAGRNRYKFTTYPSREFPTLPISESAPFFCSISASELLRTISEGTVASTVGEEFPKYLGTAFFQMKDGELRVISTDGRRLSLSKCYPAEKGEDGDFLLPITGLKELQRLLSSMDGETHVRVLADTTLVFFQMGSLEFSVRRVEAAFPNYEKILNPQSTTSLDIDRNVLAAALERVDVIVREFSRMVLFRLSPQGDLVLTGKAPETGAVEEILDGKIEGEPLTVAFNVGFLLDGLKALYGDRAFISFNGPEGQMTMLRPDQKDFLYMVMPIKLTESDLSFEEDAGEEEDFPTE</sequence>
<dbReference type="SUPFAM" id="SSF55979">
    <property type="entry name" value="DNA clamp"/>
    <property type="match status" value="3"/>
</dbReference>
<evidence type="ECO:0000259" key="10">
    <source>
        <dbReference type="Pfam" id="PF00712"/>
    </source>
</evidence>
<evidence type="ECO:0000256" key="1">
    <source>
        <dbReference type="ARBA" id="ARBA00004496"/>
    </source>
</evidence>
<dbReference type="GO" id="GO:0003887">
    <property type="term" value="F:DNA-directed DNA polymerase activity"/>
    <property type="evidence" value="ECO:0007669"/>
    <property type="project" value="UniProtKB-UniRule"/>
</dbReference>
<gene>
    <name evidence="13" type="ORF">C8D99_10763</name>
</gene>
<dbReference type="EMBL" id="SORI01000007">
    <property type="protein sequence ID" value="TDY60856.1"/>
    <property type="molecule type" value="Genomic_DNA"/>
</dbReference>
<dbReference type="RefSeq" id="WP_133957423.1">
    <property type="nucleotide sequence ID" value="NZ_SORI01000007.1"/>
</dbReference>
<dbReference type="Pfam" id="PF00712">
    <property type="entry name" value="DNA_pol3_beta"/>
    <property type="match status" value="1"/>
</dbReference>
<feature type="domain" description="DNA polymerase III beta sliding clamp C-terminal" evidence="12">
    <location>
        <begin position="258"/>
        <end position="372"/>
    </location>
</feature>
<evidence type="ECO:0000313" key="13">
    <source>
        <dbReference type="EMBL" id="TDY60856.1"/>
    </source>
</evidence>
<keyword evidence="8" id="KW-0238">DNA-binding</keyword>
<comment type="subunit">
    <text evidence="9">Forms a ring-shaped head-to-tail homodimer around DNA.</text>
</comment>
<name>A0A4R8MAX9_9BACT</name>
<evidence type="ECO:0000256" key="5">
    <source>
        <dbReference type="ARBA" id="ARBA00022695"/>
    </source>
</evidence>
<evidence type="ECO:0000256" key="3">
    <source>
        <dbReference type="ARBA" id="ARBA00022490"/>
    </source>
</evidence>
<keyword evidence="4 9" id="KW-0808">Transferase</keyword>
<protein>
    <recommendedName>
        <fullName evidence="9">Beta sliding clamp</fullName>
    </recommendedName>
</protein>